<feature type="region of interest" description="Disordered" evidence="1">
    <location>
        <begin position="1"/>
        <end position="33"/>
    </location>
</feature>
<evidence type="ECO:0000256" key="1">
    <source>
        <dbReference type="SAM" id="MobiDB-lite"/>
    </source>
</evidence>
<reference evidence="2 3" key="1">
    <citation type="submission" date="2016-12" db="EMBL/GenBank/DDBJ databases">
        <title>The genomes of Aspergillus section Nigri reveals drivers in fungal speciation.</title>
        <authorList>
            <consortium name="DOE Joint Genome Institute"/>
            <person name="Vesth T.C."/>
            <person name="Nybo J."/>
            <person name="Theobald S."/>
            <person name="Brandl J."/>
            <person name="Frisvad J.C."/>
            <person name="Nielsen K.F."/>
            <person name="Lyhne E.K."/>
            <person name="Kogle M.E."/>
            <person name="Kuo A."/>
            <person name="Riley R."/>
            <person name="Clum A."/>
            <person name="Nolan M."/>
            <person name="Lipzen A."/>
            <person name="Salamov A."/>
            <person name="Henrissat B."/>
            <person name="Wiebenga A."/>
            <person name="De Vries R.P."/>
            <person name="Grigoriev I.V."/>
            <person name="Mortensen U.H."/>
            <person name="Andersen M.R."/>
            <person name="Baker S.E."/>
        </authorList>
    </citation>
    <scope>NUCLEOTIDE SEQUENCE [LARGE SCALE GENOMIC DNA]</scope>
    <source>
        <strain evidence="2 3">CBS 121591</strain>
    </source>
</reference>
<evidence type="ECO:0000313" key="3">
    <source>
        <dbReference type="Proteomes" id="UP000248340"/>
    </source>
</evidence>
<accession>A0A319C740</accession>
<sequence>MQGQNSPNNLRSVSSAFDDDDAHLPPTYHGPPDEIRLTSSWTSLMDNGPIPMIPPVRHSFLITVFFFF</sequence>
<organism evidence="2 3">
    <name type="scientific">Aspergillus uvarum CBS 121591</name>
    <dbReference type="NCBI Taxonomy" id="1448315"/>
    <lineage>
        <taxon>Eukaryota</taxon>
        <taxon>Fungi</taxon>
        <taxon>Dikarya</taxon>
        <taxon>Ascomycota</taxon>
        <taxon>Pezizomycotina</taxon>
        <taxon>Eurotiomycetes</taxon>
        <taxon>Eurotiomycetidae</taxon>
        <taxon>Eurotiales</taxon>
        <taxon>Aspergillaceae</taxon>
        <taxon>Aspergillus</taxon>
        <taxon>Aspergillus subgen. Circumdati</taxon>
    </lineage>
</organism>
<protein>
    <submittedName>
        <fullName evidence="2">Uncharacterized protein</fullName>
    </submittedName>
</protein>
<proteinExistence type="predicted"/>
<dbReference type="GeneID" id="37138379"/>
<keyword evidence="3" id="KW-1185">Reference proteome</keyword>
<dbReference type="VEuPathDB" id="FungiDB:BO82DRAFT_356132"/>
<evidence type="ECO:0000313" key="2">
    <source>
        <dbReference type="EMBL" id="PYH79707.1"/>
    </source>
</evidence>
<dbReference type="AlphaFoldDB" id="A0A319C740"/>
<name>A0A319C740_9EURO</name>
<feature type="compositionally biased region" description="Polar residues" evidence="1">
    <location>
        <begin position="1"/>
        <end position="15"/>
    </location>
</feature>
<gene>
    <name evidence="2" type="ORF">BO82DRAFT_356132</name>
</gene>
<dbReference type="Proteomes" id="UP000248340">
    <property type="component" value="Unassembled WGS sequence"/>
</dbReference>
<dbReference type="EMBL" id="KZ821716">
    <property type="protein sequence ID" value="PYH79707.1"/>
    <property type="molecule type" value="Genomic_DNA"/>
</dbReference>
<dbReference type="RefSeq" id="XP_025489907.1">
    <property type="nucleotide sequence ID" value="XM_025635638.1"/>
</dbReference>